<reference evidence="1" key="1">
    <citation type="submission" date="2018-05" db="EMBL/GenBank/DDBJ databases">
        <authorList>
            <person name="Lanie J.A."/>
            <person name="Ng W.-L."/>
            <person name="Kazmierczak K.M."/>
            <person name="Andrzejewski T.M."/>
            <person name="Davidsen T.M."/>
            <person name="Wayne K.J."/>
            <person name="Tettelin H."/>
            <person name="Glass J.I."/>
            <person name="Rusch D."/>
            <person name="Podicherti R."/>
            <person name="Tsui H.-C.T."/>
            <person name="Winkler M.E."/>
        </authorList>
    </citation>
    <scope>NUCLEOTIDE SEQUENCE</scope>
</reference>
<evidence type="ECO:0008006" key="2">
    <source>
        <dbReference type="Google" id="ProtNLM"/>
    </source>
</evidence>
<feature type="non-terminal residue" evidence="1">
    <location>
        <position position="68"/>
    </location>
</feature>
<sequence>MLLTLTVEQRVLLHLWDTPLGDNPWEGRPELTQAGVSDAVGIARKHLPRTLKKLREKERIHEETRHVA</sequence>
<organism evidence="1">
    <name type="scientific">marine metagenome</name>
    <dbReference type="NCBI Taxonomy" id="408172"/>
    <lineage>
        <taxon>unclassified sequences</taxon>
        <taxon>metagenomes</taxon>
        <taxon>ecological metagenomes</taxon>
    </lineage>
</organism>
<accession>A0A382NJI7</accession>
<dbReference type="AlphaFoldDB" id="A0A382NJI7"/>
<dbReference type="SUPFAM" id="SSF46785">
    <property type="entry name" value="Winged helix' DNA-binding domain"/>
    <property type="match status" value="1"/>
</dbReference>
<name>A0A382NJI7_9ZZZZ</name>
<evidence type="ECO:0000313" key="1">
    <source>
        <dbReference type="EMBL" id="SVC60475.1"/>
    </source>
</evidence>
<gene>
    <name evidence="1" type="ORF">METZ01_LOCUS313329</name>
</gene>
<dbReference type="EMBL" id="UINC01100426">
    <property type="protein sequence ID" value="SVC60475.1"/>
    <property type="molecule type" value="Genomic_DNA"/>
</dbReference>
<protein>
    <recommendedName>
        <fullName evidence="2">HTH marR-type domain-containing protein</fullName>
    </recommendedName>
</protein>
<proteinExistence type="predicted"/>
<dbReference type="InterPro" id="IPR036390">
    <property type="entry name" value="WH_DNA-bd_sf"/>
</dbReference>